<feature type="non-terminal residue" evidence="2">
    <location>
        <position position="114"/>
    </location>
</feature>
<organism evidence="2">
    <name type="scientific">uncultured Rubrobacteraceae bacterium</name>
    <dbReference type="NCBI Taxonomy" id="349277"/>
    <lineage>
        <taxon>Bacteria</taxon>
        <taxon>Bacillati</taxon>
        <taxon>Actinomycetota</taxon>
        <taxon>Rubrobacteria</taxon>
        <taxon>Rubrobacterales</taxon>
        <taxon>Rubrobacteraceae</taxon>
        <taxon>environmental samples</taxon>
    </lineage>
</organism>
<reference evidence="2" key="1">
    <citation type="submission" date="2020-02" db="EMBL/GenBank/DDBJ databases">
        <authorList>
            <person name="Meier V. D."/>
        </authorList>
    </citation>
    <scope>NUCLEOTIDE SEQUENCE</scope>
    <source>
        <strain evidence="2">AVDCRST_MAG55</strain>
    </source>
</reference>
<feature type="compositionally biased region" description="Basic and acidic residues" evidence="1">
    <location>
        <begin position="102"/>
        <end position="114"/>
    </location>
</feature>
<feature type="compositionally biased region" description="Basic residues" evidence="1">
    <location>
        <begin position="38"/>
        <end position="54"/>
    </location>
</feature>
<feature type="compositionally biased region" description="Basic residues" evidence="1">
    <location>
        <begin position="86"/>
        <end position="101"/>
    </location>
</feature>
<protein>
    <submittedName>
        <fullName evidence="2">Uncharacterized protein</fullName>
    </submittedName>
</protein>
<feature type="compositionally biased region" description="Basic and acidic residues" evidence="1">
    <location>
        <begin position="55"/>
        <end position="65"/>
    </location>
</feature>
<feature type="region of interest" description="Disordered" evidence="1">
    <location>
        <begin position="1"/>
        <end position="114"/>
    </location>
</feature>
<evidence type="ECO:0000256" key="1">
    <source>
        <dbReference type="SAM" id="MobiDB-lite"/>
    </source>
</evidence>
<name>A0A6J4PT05_9ACTN</name>
<feature type="non-terminal residue" evidence="2">
    <location>
        <position position="1"/>
    </location>
</feature>
<sequence>DAQPGRPRTSMGGCLRPPRRARPRSGCRLSPHALRGPGLRHRGGARHRRIRFRCPRRETRGDPVRTPEPSQRQGCGARGLPPGRPAAKRRRWHRWRHPQHPRLRDDPRGPRRRL</sequence>
<accession>A0A6J4PT05</accession>
<evidence type="ECO:0000313" key="2">
    <source>
        <dbReference type="EMBL" id="CAA9423179.1"/>
    </source>
</evidence>
<gene>
    <name evidence="2" type="ORF">AVDCRST_MAG55-2129</name>
</gene>
<dbReference type="AlphaFoldDB" id="A0A6J4PT05"/>
<dbReference type="EMBL" id="CADCUZ010000101">
    <property type="protein sequence ID" value="CAA9423179.1"/>
    <property type="molecule type" value="Genomic_DNA"/>
</dbReference>
<proteinExistence type="predicted"/>